<dbReference type="EMBL" id="JACGCM010001303">
    <property type="protein sequence ID" value="KAF6156721.1"/>
    <property type="molecule type" value="Genomic_DNA"/>
</dbReference>
<dbReference type="Pfam" id="PF15630">
    <property type="entry name" value="CENP-S"/>
    <property type="match status" value="1"/>
</dbReference>
<evidence type="ECO:0000256" key="3">
    <source>
        <dbReference type="ARBA" id="ARBA00023125"/>
    </source>
</evidence>
<keyword evidence="4" id="KW-0234">DNA repair</keyword>
<evidence type="ECO:0008006" key="8">
    <source>
        <dbReference type="Google" id="ProtNLM"/>
    </source>
</evidence>
<dbReference type="PANTHER" id="PTHR22980:SF0">
    <property type="entry name" value="CENTROMERE PROTEIN S"/>
    <property type="match status" value="1"/>
</dbReference>
<keyword evidence="7" id="KW-1185">Reference proteome</keyword>
<evidence type="ECO:0000256" key="4">
    <source>
        <dbReference type="ARBA" id="ARBA00023204"/>
    </source>
</evidence>
<dbReference type="SUPFAM" id="SSF47113">
    <property type="entry name" value="Histone-fold"/>
    <property type="match status" value="1"/>
</dbReference>
<evidence type="ECO:0000256" key="2">
    <source>
        <dbReference type="ARBA" id="ARBA00022763"/>
    </source>
</evidence>
<dbReference type="GO" id="GO:0031297">
    <property type="term" value="P:replication fork processing"/>
    <property type="evidence" value="ECO:0007669"/>
    <property type="project" value="TreeGrafter"/>
</dbReference>
<dbReference type="GO" id="GO:0071821">
    <property type="term" value="C:FANCM-MHF complex"/>
    <property type="evidence" value="ECO:0007669"/>
    <property type="project" value="InterPro"/>
</dbReference>
<dbReference type="InterPro" id="IPR029003">
    <property type="entry name" value="CENP-S/Mhf1"/>
</dbReference>
<dbReference type="GO" id="GO:0006281">
    <property type="term" value="P:DNA repair"/>
    <property type="evidence" value="ECO:0007669"/>
    <property type="project" value="UniProtKB-KW"/>
</dbReference>
<organism evidence="6 7">
    <name type="scientific">Kingdonia uniflora</name>
    <dbReference type="NCBI Taxonomy" id="39325"/>
    <lineage>
        <taxon>Eukaryota</taxon>
        <taxon>Viridiplantae</taxon>
        <taxon>Streptophyta</taxon>
        <taxon>Embryophyta</taxon>
        <taxon>Tracheophyta</taxon>
        <taxon>Spermatophyta</taxon>
        <taxon>Magnoliopsida</taxon>
        <taxon>Ranunculales</taxon>
        <taxon>Circaeasteraceae</taxon>
        <taxon>Kingdonia</taxon>
    </lineage>
</organism>
<gene>
    <name evidence="6" type="ORF">GIB67_010993</name>
</gene>
<name>A0A7J7MPB0_9MAGN</name>
<comment type="caution">
    <text evidence="6">The sequence shown here is derived from an EMBL/GenBank/DDBJ whole genome shotgun (WGS) entry which is preliminary data.</text>
</comment>
<feature type="region of interest" description="Disordered" evidence="5">
    <location>
        <begin position="100"/>
        <end position="131"/>
    </location>
</feature>
<dbReference type="AlphaFoldDB" id="A0A7J7MPB0"/>
<dbReference type="GO" id="GO:0003677">
    <property type="term" value="F:DNA binding"/>
    <property type="evidence" value="ECO:0007669"/>
    <property type="project" value="UniProtKB-KW"/>
</dbReference>
<dbReference type="GO" id="GO:0000712">
    <property type="term" value="P:resolution of meiotic recombination intermediates"/>
    <property type="evidence" value="ECO:0007669"/>
    <property type="project" value="TreeGrafter"/>
</dbReference>
<keyword evidence="2" id="KW-0227">DNA damage</keyword>
<feature type="compositionally biased region" description="Basic and acidic residues" evidence="5">
    <location>
        <begin position="100"/>
        <end position="110"/>
    </location>
</feature>
<dbReference type="GO" id="GO:0003682">
    <property type="term" value="F:chromatin binding"/>
    <property type="evidence" value="ECO:0007669"/>
    <property type="project" value="TreeGrafter"/>
</dbReference>
<comment type="similarity">
    <text evidence="1">Belongs to the TAF9 family. CENP-S/MHF1 subfamily.</text>
</comment>
<keyword evidence="3" id="KW-0238">DNA-binding</keyword>
<dbReference type="OrthoDB" id="1872155at2759"/>
<dbReference type="Proteomes" id="UP000541444">
    <property type="component" value="Unassembled WGS sequence"/>
</dbReference>
<reference evidence="6 7" key="1">
    <citation type="journal article" date="2020" name="IScience">
        <title>Genome Sequencing of the Endangered Kingdonia uniflora (Circaeasteraceae, Ranunculales) Reveals Potential Mechanisms of Evolutionary Specialization.</title>
        <authorList>
            <person name="Sun Y."/>
            <person name="Deng T."/>
            <person name="Zhang A."/>
            <person name="Moore M.J."/>
            <person name="Landis J.B."/>
            <person name="Lin N."/>
            <person name="Zhang H."/>
            <person name="Zhang X."/>
            <person name="Huang J."/>
            <person name="Zhang X."/>
            <person name="Sun H."/>
            <person name="Wang H."/>
        </authorList>
    </citation>
    <scope>NUCLEOTIDE SEQUENCE [LARGE SCALE GENOMIC DNA]</scope>
    <source>
        <strain evidence="6">TB1705</strain>
        <tissue evidence="6">Leaf</tissue>
    </source>
</reference>
<evidence type="ECO:0000313" key="7">
    <source>
        <dbReference type="Proteomes" id="UP000541444"/>
    </source>
</evidence>
<accession>A0A7J7MPB0</accession>
<evidence type="ECO:0000313" key="6">
    <source>
        <dbReference type="EMBL" id="KAF6156721.1"/>
    </source>
</evidence>
<evidence type="ECO:0000256" key="1">
    <source>
        <dbReference type="ARBA" id="ARBA00006612"/>
    </source>
</evidence>
<dbReference type="CDD" id="cd22919">
    <property type="entry name" value="HFD_CENP-S"/>
    <property type="match status" value="1"/>
</dbReference>
<proteinExistence type="inferred from homology"/>
<dbReference type="InterPro" id="IPR009072">
    <property type="entry name" value="Histone-fold"/>
</dbReference>
<dbReference type="Gene3D" id="1.10.20.10">
    <property type="entry name" value="Histone, subunit A"/>
    <property type="match status" value="1"/>
</dbReference>
<sequence>MEEDIDRAEEDDAEKELLRDRFRLSTISIAEAQAKQNNLEISQPVMECIGDLVFKFTEHLARDLELFARHAGRKIVNIEDVILSAHRNEHLATSLRSFCHELKGKEPQSERKRRKPSKKEDRGSSSVVDIS</sequence>
<dbReference type="GO" id="GO:0046982">
    <property type="term" value="F:protein heterodimerization activity"/>
    <property type="evidence" value="ECO:0007669"/>
    <property type="project" value="InterPro"/>
</dbReference>
<evidence type="ECO:0000256" key="5">
    <source>
        <dbReference type="SAM" id="MobiDB-lite"/>
    </source>
</evidence>
<protein>
    <recommendedName>
        <fullName evidence="8">Centromere protein S</fullName>
    </recommendedName>
</protein>
<dbReference type="PANTHER" id="PTHR22980">
    <property type="entry name" value="CORTISTATIN"/>
    <property type="match status" value="1"/>
</dbReference>